<accession>A0ABZ2KR43</accession>
<dbReference type="InterPro" id="IPR036554">
    <property type="entry name" value="GHMP_kinase_C_sf"/>
</dbReference>
<keyword evidence="5 13" id="KW-0418">Kinase</keyword>
<proteinExistence type="predicted"/>
<evidence type="ECO:0000256" key="6">
    <source>
        <dbReference type="ARBA" id="ARBA00022840"/>
    </source>
</evidence>
<evidence type="ECO:0000256" key="5">
    <source>
        <dbReference type="ARBA" id="ARBA00022777"/>
    </source>
</evidence>
<keyword evidence="2" id="KW-0444">Lipid biosynthesis</keyword>
<feature type="compositionally biased region" description="Basic and acidic residues" evidence="10">
    <location>
        <begin position="304"/>
        <end position="332"/>
    </location>
</feature>
<dbReference type="GO" id="GO:0004496">
    <property type="term" value="F:mevalonate kinase activity"/>
    <property type="evidence" value="ECO:0007669"/>
    <property type="project" value="UniProtKB-EC"/>
</dbReference>
<evidence type="ECO:0000256" key="9">
    <source>
        <dbReference type="ARBA" id="ARBA00029438"/>
    </source>
</evidence>
<keyword evidence="1" id="KW-0963">Cytoplasm</keyword>
<keyword evidence="7" id="KW-0460">Magnesium</keyword>
<evidence type="ECO:0000259" key="12">
    <source>
        <dbReference type="Pfam" id="PF08544"/>
    </source>
</evidence>
<dbReference type="Pfam" id="PF00288">
    <property type="entry name" value="GHMP_kinases_N"/>
    <property type="match status" value="1"/>
</dbReference>
<feature type="region of interest" description="Disordered" evidence="10">
    <location>
        <begin position="303"/>
        <end position="332"/>
    </location>
</feature>
<protein>
    <submittedName>
        <fullName evidence="13">Mevalonate kinase</fullName>
        <ecNumber evidence="13">2.7.1.36</ecNumber>
    </submittedName>
</protein>
<keyword evidence="6" id="KW-0067">ATP-binding</keyword>
<dbReference type="RefSeq" id="WP_394850099.1">
    <property type="nucleotide sequence ID" value="NZ_CP089982.1"/>
</dbReference>
<evidence type="ECO:0000256" key="10">
    <source>
        <dbReference type="SAM" id="MobiDB-lite"/>
    </source>
</evidence>
<dbReference type="NCBIfam" id="TIGR00549">
    <property type="entry name" value="mevalon_kin"/>
    <property type="match status" value="1"/>
</dbReference>
<dbReference type="EC" id="2.7.1.36" evidence="13"/>
<evidence type="ECO:0000256" key="8">
    <source>
        <dbReference type="ARBA" id="ARBA00023098"/>
    </source>
</evidence>
<name>A0ABZ2KR43_9BACT</name>
<keyword evidence="14" id="KW-1185">Reference proteome</keyword>
<dbReference type="Gene3D" id="3.30.230.10">
    <property type="match status" value="1"/>
</dbReference>
<keyword evidence="3 13" id="KW-0808">Transferase</keyword>
<dbReference type="InterPro" id="IPR020568">
    <property type="entry name" value="Ribosomal_Su5_D2-typ_SF"/>
</dbReference>
<reference evidence="13 14" key="1">
    <citation type="submission" date="2021-12" db="EMBL/GenBank/DDBJ databases">
        <title>Discovery of the Pendulisporaceae a myxobacterial family with distinct sporulation behavior and unique specialized metabolism.</title>
        <authorList>
            <person name="Garcia R."/>
            <person name="Popoff A."/>
            <person name="Bader C.D."/>
            <person name="Loehr J."/>
            <person name="Walesch S."/>
            <person name="Walt C."/>
            <person name="Boldt J."/>
            <person name="Bunk B."/>
            <person name="Haeckl F.J.F.P.J."/>
            <person name="Gunesch A.P."/>
            <person name="Birkelbach J."/>
            <person name="Nuebel U."/>
            <person name="Pietschmann T."/>
            <person name="Bach T."/>
            <person name="Mueller R."/>
        </authorList>
    </citation>
    <scope>NUCLEOTIDE SEQUENCE [LARGE SCALE GENOMIC DNA]</scope>
    <source>
        <strain evidence="13 14">MSr12523</strain>
    </source>
</reference>
<evidence type="ECO:0000313" key="13">
    <source>
        <dbReference type="EMBL" id="WXA99459.1"/>
    </source>
</evidence>
<gene>
    <name evidence="13" type="primary">mvk</name>
    <name evidence="13" type="ORF">LZC95_21895</name>
</gene>
<evidence type="ECO:0000256" key="7">
    <source>
        <dbReference type="ARBA" id="ARBA00022842"/>
    </source>
</evidence>
<keyword evidence="8" id="KW-0443">Lipid metabolism</keyword>
<dbReference type="Proteomes" id="UP001379533">
    <property type="component" value="Chromosome"/>
</dbReference>
<dbReference type="InterPro" id="IPR013750">
    <property type="entry name" value="GHMP_kinase_C_dom"/>
</dbReference>
<evidence type="ECO:0000313" key="14">
    <source>
        <dbReference type="Proteomes" id="UP001379533"/>
    </source>
</evidence>
<evidence type="ECO:0000259" key="11">
    <source>
        <dbReference type="Pfam" id="PF00288"/>
    </source>
</evidence>
<dbReference type="PRINTS" id="PR00959">
    <property type="entry name" value="MEVGALKINASE"/>
</dbReference>
<dbReference type="InterPro" id="IPR006204">
    <property type="entry name" value="GHMP_kinase_N_dom"/>
</dbReference>
<keyword evidence="4" id="KW-0547">Nucleotide-binding</keyword>
<dbReference type="Gene3D" id="3.30.70.890">
    <property type="entry name" value="GHMP kinase, C-terminal domain"/>
    <property type="match status" value="1"/>
</dbReference>
<feature type="domain" description="GHMP kinase N-terminal" evidence="11">
    <location>
        <begin position="75"/>
        <end position="152"/>
    </location>
</feature>
<evidence type="ECO:0000256" key="4">
    <source>
        <dbReference type="ARBA" id="ARBA00022741"/>
    </source>
</evidence>
<dbReference type="SUPFAM" id="SSF54211">
    <property type="entry name" value="Ribosomal protein S5 domain 2-like"/>
    <property type="match status" value="1"/>
</dbReference>
<dbReference type="PANTHER" id="PTHR43290:SF2">
    <property type="entry name" value="MEVALONATE KINASE"/>
    <property type="match status" value="1"/>
</dbReference>
<dbReference type="EMBL" id="CP089982">
    <property type="protein sequence ID" value="WXA99459.1"/>
    <property type="molecule type" value="Genomic_DNA"/>
</dbReference>
<evidence type="ECO:0000256" key="1">
    <source>
        <dbReference type="ARBA" id="ARBA00022490"/>
    </source>
</evidence>
<comment type="pathway">
    <text evidence="9">Isoprenoid biosynthesis; isopentenyl diphosphate biosynthesis via mevalonate pathway; isopentenyl diphosphate from (R)-mevalonate: step 1/3.</text>
</comment>
<dbReference type="SUPFAM" id="SSF55060">
    <property type="entry name" value="GHMP Kinase, C-terminal domain"/>
    <property type="match status" value="1"/>
</dbReference>
<dbReference type="InterPro" id="IPR006205">
    <property type="entry name" value="Mev_gal_kin"/>
</dbReference>
<organism evidence="13 14">
    <name type="scientific">Pendulispora brunnea</name>
    <dbReference type="NCBI Taxonomy" id="2905690"/>
    <lineage>
        <taxon>Bacteria</taxon>
        <taxon>Pseudomonadati</taxon>
        <taxon>Myxococcota</taxon>
        <taxon>Myxococcia</taxon>
        <taxon>Myxococcales</taxon>
        <taxon>Sorangiineae</taxon>
        <taxon>Pendulisporaceae</taxon>
        <taxon>Pendulispora</taxon>
    </lineage>
</organism>
<evidence type="ECO:0000256" key="3">
    <source>
        <dbReference type="ARBA" id="ARBA00022679"/>
    </source>
</evidence>
<sequence length="332" mass="35112">MTMTQSRPWSHASGKVILLGEHAVVYGVPAIAVGISRGAMARAIPCDESTSVLRLEGLPVDLRADDEERDLARGFRAVLEAAGVHGSFVVEARTDLPPGAGLGCSAALGVALARALDPAANAALTAERAMAWERVFHGNPSGVDTAVSAEGGCIYFERGRGFERVESSAPLLLCVGHTGTISSTKSMVEAVARLRERRPEMVEKSFEGIRSLVRNARLAIEAGDVRALGQLMDLNQMLLSGLFLSTQEIERMCGLARDAGALGAKLTGAGGGGCVAALVENREVADRILRAWKEAGFEGFLAETPDRNRPAERGETPARASVRDLGELERSP</sequence>
<dbReference type="PANTHER" id="PTHR43290">
    <property type="entry name" value="MEVALONATE KINASE"/>
    <property type="match status" value="1"/>
</dbReference>
<feature type="domain" description="GHMP kinase C-terminal" evidence="12">
    <location>
        <begin position="219"/>
        <end position="296"/>
    </location>
</feature>
<dbReference type="Pfam" id="PF08544">
    <property type="entry name" value="GHMP_kinases_C"/>
    <property type="match status" value="1"/>
</dbReference>
<evidence type="ECO:0000256" key="2">
    <source>
        <dbReference type="ARBA" id="ARBA00022516"/>
    </source>
</evidence>
<dbReference type="InterPro" id="IPR014721">
    <property type="entry name" value="Ribsml_uS5_D2-typ_fold_subgr"/>
</dbReference>